<dbReference type="PANTHER" id="PTHR45614:SF100">
    <property type="entry name" value="MYB TRANSCRIPTION FACTOR"/>
    <property type="match status" value="1"/>
</dbReference>
<dbReference type="AlphaFoldDB" id="A0ABD1BDF0"/>
<feature type="domain" description="HTH myb-type" evidence="8">
    <location>
        <begin position="13"/>
        <end position="68"/>
    </location>
</feature>
<sequence length="223" mass="25282">MEVLGGSKSDENNKSCQRGHWTFSEDEKLRKLVVQHGPKNWNFIAEHFGGRSGKSCRLRWYNQLDPNINKRPFTLEEEERLLKAHAIHGNRWASMARTFPGRTDNAVKNQFHVIMARRKREGDTLPSLNNLNFGQLCYQTTHTHESFPYYYSPDLGSSSVSNDLHGDHFGNTSFVGLDNNNTFHPMSDKSSFEDGLISNLADGGGENENENDNVTFIDFLGVG</sequence>
<keyword evidence="4" id="KW-0238">DNA-binding</keyword>
<keyword evidence="3" id="KW-0805">Transcription regulation</keyword>
<dbReference type="GO" id="GO:0005634">
    <property type="term" value="C:nucleus"/>
    <property type="evidence" value="ECO:0007669"/>
    <property type="project" value="UniProtKB-SubCell"/>
</dbReference>
<dbReference type="PROSITE" id="PS51294">
    <property type="entry name" value="HTH_MYB"/>
    <property type="match status" value="2"/>
</dbReference>
<dbReference type="Proteomes" id="UP001558713">
    <property type="component" value="Unassembled WGS sequence"/>
</dbReference>
<feature type="domain" description="HTH myb-type" evidence="8">
    <location>
        <begin position="69"/>
        <end position="119"/>
    </location>
</feature>
<dbReference type="Pfam" id="PF13921">
    <property type="entry name" value="Myb_DNA-bind_6"/>
    <property type="match status" value="1"/>
</dbReference>
<evidence type="ECO:0000256" key="5">
    <source>
        <dbReference type="ARBA" id="ARBA00023163"/>
    </source>
</evidence>
<dbReference type="InterPro" id="IPR001005">
    <property type="entry name" value="SANT/Myb"/>
</dbReference>
<keyword evidence="6" id="KW-0539">Nucleus</keyword>
<keyword evidence="5" id="KW-0804">Transcription</keyword>
<dbReference type="InterPro" id="IPR050560">
    <property type="entry name" value="MYB_TF"/>
</dbReference>
<organism evidence="9 10">
    <name type="scientific">Cardamine amara subsp. amara</name>
    <dbReference type="NCBI Taxonomy" id="228776"/>
    <lineage>
        <taxon>Eukaryota</taxon>
        <taxon>Viridiplantae</taxon>
        <taxon>Streptophyta</taxon>
        <taxon>Embryophyta</taxon>
        <taxon>Tracheophyta</taxon>
        <taxon>Spermatophyta</taxon>
        <taxon>Magnoliopsida</taxon>
        <taxon>eudicotyledons</taxon>
        <taxon>Gunneridae</taxon>
        <taxon>Pentapetalae</taxon>
        <taxon>rosids</taxon>
        <taxon>malvids</taxon>
        <taxon>Brassicales</taxon>
        <taxon>Brassicaceae</taxon>
        <taxon>Cardamineae</taxon>
        <taxon>Cardamine</taxon>
    </lineage>
</organism>
<evidence type="ECO:0000256" key="1">
    <source>
        <dbReference type="ARBA" id="ARBA00004123"/>
    </source>
</evidence>
<proteinExistence type="predicted"/>
<name>A0ABD1BDF0_CARAN</name>
<dbReference type="EMBL" id="JBANAX010000255">
    <property type="protein sequence ID" value="KAL1216943.1"/>
    <property type="molecule type" value="Genomic_DNA"/>
</dbReference>
<gene>
    <name evidence="9" type="ORF">V5N11_018745</name>
</gene>
<evidence type="ECO:0000256" key="3">
    <source>
        <dbReference type="ARBA" id="ARBA00023015"/>
    </source>
</evidence>
<comment type="subcellular location">
    <subcellularLocation>
        <location evidence="1">Nucleus</location>
    </subcellularLocation>
</comment>
<evidence type="ECO:0000259" key="7">
    <source>
        <dbReference type="PROSITE" id="PS50090"/>
    </source>
</evidence>
<comment type="caution">
    <text evidence="9">The sequence shown here is derived from an EMBL/GenBank/DDBJ whole genome shotgun (WGS) entry which is preliminary data.</text>
</comment>
<dbReference type="GO" id="GO:0003677">
    <property type="term" value="F:DNA binding"/>
    <property type="evidence" value="ECO:0007669"/>
    <property type="project" value="UniProtKB-KW"/>
</dbReference>
<evidence type="ECO:0000256" key="6">
    <source>
        <dbReference type="ARBA" id="ARBA00023242"/>
    </source>
</evidence>
<dbReference type="SUPFAM" id="SSF46689">
    <property type="entry name" value="Homeodomain-like"/>
    <property type="match status" value="1"/>
</dbReference>
<evidence type="ECO:0000256" key="4">
    <source>
        <dbReference type="ARBA" id="ARBA00023125"/>
    </source>
</evidence>
<evidence type="ECO:0000313" key="9">
    <source>
        <dbReference type="EMBL" id="KAL1216943.1"/>
    </source>
</evidence>
<accession>A0ABD1BDF0</accession>
<keyword evidence="10" id="KW-1185">Reference proteome</keyword>
<dbReference type="CDD" id="cd00167">
    <property type="entry name" value="SANT"/>
    <property type="match status" value="2"/>
</dbReference>
<dbReference type="Gene3D" id="1.10.10.60">
    <property type="entry name" value="Homeodomain-like"/>
    <property type="match status" value="2"/>
</dbReference>
<evidence type="ECO:0000256" key="2">
    <source>
        <dbReference type="ARBA" id="ARBA00022737"/>
    </source>
</evidence>
<evidence type="ECO:0000313" key="10">
    <source>
        <dbReference type="Proteomes" id="UP001558713"/>
    </source>
</evidence>
<feature type="domain" description="Myb-like" evidence="7">
    <location>
        <begin position="13"/>
        <end position="64"/>
    </location>
</feature>
<dbReference type="PANTHER" id="PTHR45614">
    <property type="entry name" value="MYB PROTEIN-RELATED"/>
    <property type="match status" value="1"/>
</dbReference>
<dbReference type="InterPro" id="IPR009057">
    <property type="entry name" value="Homeodomain-like_sf"/>
</dbReference>
<dbReference type="SMART" id="SM00717">
    <property type="entry name" value="SANT"/>
    <property type="match status" value="2"/>
</dbReference>
<keyword evidence="2" id="KW-0677">Repeat</keyword>
<protein>
    <submittedName>
        <fullName evidence="9">Transcription factor MYB52</fullName>
    </submittedName>
</protein>
<dbReference type="InterPro" id="IPR017930">
    <property type="entry name" value="Myb_dom"/>
</dbReference>
<dbReference type="PROSITE" id="PS50090">
    <property type="entry name" value="MYB_LIKE"/>
    <property type="match status" value="2"/>
</dbReference>
<feature type="domain" description="Myb-like" evidence="7">
    <location>
        <begin position="65"/>
        <end position="115"/>
    </location>
</feature>
<reference evidence="9 10" key="1">
    <citation type="submission" date="2024-04" db="EMBL/GenBank/DDBJ databases">
        <title>Genome assembly C_amara_ONT_v2.</title>
        <authorList>
            <person name="Yant L."/>
            <person name="Moore C."/>
            <person name="Slenker M."/>
        </authorList>
    </citation>
    <scope>NUCLEOTIDE SEQUENCE [LARGE SCALE GENOMIC DNA]</scope>
    <source>
        <tissue evidence="9">Leaf</tissue>
    </source>
</reference>
<dbReference type="FunFam" id="1.10.10.60:FF:000060">
    <property type="entry name" value="MYB transcription factor"/>
    <property type="match status" value="1"/>
</dbReference>
<evidence type="ECO:0000259" key="8">
    <source>
        <dbReference type="PROSITE" id="PS51294"/>
    </source>
</evidence>